<evidence type="ECO:0000313" key="2">
    <source>
        <dbReference type="EMBL" id="GAV03878.1"/>
    </source>
</evidence>
<keyword evidence="3" id="KW-1185">Reference proteome</keyword>
<organism evidence="2 3">
    <name type="scientific">Ramazzottius varieornatus</name>
    <name type="common">Water bear</name>
    <name type="synonym">Tardigrade</name>
    <dbReference type="NCBI Taxonomy" id="947166"/>
    <lineage>
        <taxon>Eukaryota</taxon>
        <taxon>Metazoa</taxon>
        <taxon>Ecdysozoa</taxon>
        <taxon>Tardigrada</taxon>
        <taxon>Eutardigrada</taxon>
        <taxon>Parachela</taxon>
        <taxon>Hypsibioidea</taxon>
        <taxon>Ramazzottiidae</taxon>
        <taxon>Ramazzottius</taxon>
    </lineage>
</organism>
<reference evidence="2 3" key="1">
    <citation type="journal article" date="2016" name="Nat. Commun.">
        <title>Extremotolerant tardigrade genome and improved radiotolerance of human cultured cells by tardigrade-unique protein.</title>
        <authorList>
            <person name="Hashimoto T."/>
            <person name="Horikawa D.D."/>
            <person name="Saito Y."/>
            <person name="Kuwahara H."/>
            <person name="Kozuka-Hata H."/>
            <person name="Shin-I T."/>
            <person name="Minakuchi Y."/>
            <person name="Ohishi K."/>
            <person name="Motoyama A."/>
            <person name="Aizu T."/>
            <person name="Enomoto A."/>
            <person name="Kondo K."/>
            <person name="Tanaka S."/>
            <person name="Hara Y."/>
            <person name="Koshikawa S."/>
            <person name="Sagara H."/>
            <person name="Miura T."/>
            <person name="Yokobori S."/>
            <person name="Miyagawa K."/>
            <person name="Suzuki Y."/>
            <person name="Kubo T."/>
            <person name="Oyama M."/>
            <person name="Kohara Y."/>
            <person name="Fujiyama A."/>
            <person name="Arakawa K."/>
            <person name="Katayama T."/>
            <person name="Toyoda A."/>
            <person name="Kunieda T."/>
        </authorList>
    </citation>
    <scope>NUCLEOTIDE SEQUENCE [LARGE SCALE GENOMIC DNA]</scope>
    <source>
        <strain evidence="2 3">YOKOZUNA-1</strain>
    </source>
</reference>
<feature type="region of interest" description="Disordered" evidence="1">
    <location>
        <begin position="17"/>
        <end position="120"/>
    </location>
</feature>
<accession>A0A1D1VVQ2</accession>
<dbReference type="Proteomes" id="UP000186922">
    <property type="component" value="Unassembled WGS sequence"/>
</dbReference>
<dbReference type="EMBL" id="BDGG01000010">
    <property type="protein sequence ID" value="GAV03878.1"/>
    <property type="molecule type" value="Genomic_DNA"/>
</dbReference>
<gene>
    <name evidence="2" type="primary">RvY_14247-1</name>
    <name evidence="2" type="synonym">RvY_14247.1</name>
    <name evidence="2" type="ORF">RvY_14247</name>
</gene>
<evidence type="ECO:0000313" key="3">
    <source>
        <dbReference type="Proteomes" id="UP000186922"/>
    </source>
</evidence>
<evidence type="ECO:0000256" key="1">
    <source>
        <dbReference type="SAM" id="MobiDB-lite"/>
    </source>
</evidence>
<dbReference type="AlphaFoldDB" id="A0A1D1VVQ2"/>
<sequence length="120" mass="12854">MADLTDTAVVMGVVMALDGGRGDWGQENSGDRQGSGRDSGEQRGTCPGDYGRGWPTNAHQNHDPPSKAYQVSVGTSRFVGRTLVNDEDAHDGQQSPNHSHGPAQASNRERRSQSDMGMDE</sequence>
<proteinExistence type="predicted"/>
<protein>
    <submittedName>
        <fullName evidence="2">Uncharacterized protein</fullName>
    </submittedName>
</protein>
<name>A0A1D1VVQ2_RAMVA</name>
<comment type="caution">
    <text evidence="2">The sequence shown here is derived from an EMBL/GenBank/DDBJ whole genome shotgun (WGS) entry which is preliminary data.</text>
</comment>